<protein>
    <submittedName>
        <fullName evidence="2">Uncharacterized protein</fullName>
    </submittedName>
</protein>
<sequence>MSPKKERITPSRTKEHIGKETSSPNAPVIQEPLPTAPMVCHQESDSRSRHRLATRLTREMAAVTASMRAISRRMPSQLARSSQNEKVVLLEIGVNVDTVINYDTGRITQEDVVFVEGSRANEKQDRLMSLIGLVLQETKRASPPFHPLKPGALLFPLTDHISSIPFRRKISMDNLNQEPQMSSLLDTCILCLEIGEKDELH</sequence>
<organism evidence="2 3">
    <name type="scientific">Olea europaea subsp. europaea</name>
    <dbReference type="NCBI Taxonomy" id="158383"/>
    <lineage>
        <taxon>Eukaryota</taxon>
        <taxon>Viridiplantae</taxon>
        <taxon>Streptophyta</taxon>
        <taxon>Embryophyta</taxon>
        <taxon>Tracheophyta</taxon>
        <taxon>Spermatophyta</taxon>
        <taxon>Magnoliopsida</taxon>
        <taxon>eudicotyledons</taxon>
        <taxon>Gunneridae</taxon>
        <taxon>Pentapetalae</taxon>
        <taxon>asterids</taxon>
        <taxon>lamiids</taxon>
        <taxon>Lamiales</taxon>
        <taxon>Oleaceae</taxon>
        <taxon>Oleeae</taxon>
        <taxon>Olea</taxon>
    </lineage>
</organism>
<dbReference type="EMBL" id="CACTIH010007594">
    <property type="protein sequence ID" value="CAA3016136.1"/>
    <property type="molecule type" value="Genomic_DNA"/>
</dbReference>
<gene>
    <name evidence="2" type="ORF">OLEA9_A042316</name>
</gene>
<name>A0A8S0UDI1_OLEEU</name>
<dbReference type="Gramene" id="OE9A042316T1">
    <property type="protein sequence ID" value="OE9A042316C1"/>
    <property type="gene ID" value="OE9A042316"/>
</dbReference>
<evidence type="ECO:0000256" key="1">
    <source>
        <dbReference type="SAM" id="MobiDB-lite"/>
    </source>
</evidence>
<proteinExistence type="predicted"/>
<dbReference type="Proteomes" id="UP000594638">
    <property type="component" value="Unassembled WGS sequence"/>
</dbReference>
<evidence type="ECO:0000313" key="3">
    <source>
        <dbReference type="Proteomes" id="UP000594638"/>
    </source>
</evidence>
<dbReference type="AlphaFoldDB" id="A0A8S0UDI1"/>
<feature type="region of interest" description="Disordered" evidence="1">
    <location>
        <begin position="1"/>
        <end position="32"/>
    </location>
</feature>
<accession>A0A8S0UDI1</accession>
<feature type="compositionally biased region" description="Basic and acidic residues" evidence="1">
    <location>
        <begin position="1"/>
        <end position="19"/>
    </location>
</feature>
<keyword evidence="3" id="KW-1185">Reference proteome</keyword>
<comment type="caution">
    <text evidence="2">The sequence shown here is derived from an EMBL/GenBank/DDBJ whole genome shotgun (WGS) entry which is preliminary data.</text>
</comment>
<evidence type="ECO:0000313" key="2">
    <source>
        <dbReference type="EMBL" id="CAA3016136.1"/>
    </source>
</evidence>
<reference evidence="2 3" key="1">
    <citation type="submission" date="2019-12" db="EMBL/GenBank/DDBJ databases">
        <authorList>
            <person name="Alioto T."/>
            <person name="Alioto T."/>
            <person name="Gomez Garrido J."/>
        </authorList>
    </citation>
    <scope>NUCLEOTIDE SEQUENCE [LARGE SCALE GENOMIC DNA]</scope>
</reference>